<name>A0A8X8X5K6_SALSN</name>
<dbReference type="NCBIfam" id="TIGR00756">
    <property type="entry name" value="PPR"/>
    <property type="match status" value="6"/>
</dbReference>
<dbReference type="SUPFAM" id="SSF56112">
    <property type="entry name" value="Protein kinase-like (PK-like)"/>
    <property type="match status" value="1"/>
</dbReference>
<feature type="region of interest" description="Disordered" evidence="15">
    <location>
        <begin position="1"/>
        <end position="23"/>
    </location>
</feature>
<dbReference type="PANTHER" id="PTHR47926">
    <property type="entry name" value="PENTATRICOPEPTIDE REPEAT-CONTAINING PROTEIN"/>
    <property type="match status" value="1"/>
</dbReference>
<dbReference type="GO" id="GO:0007165">
    <property type="term" value="P:signal transduction"/>
    <property type="evidence" value="ECO:0007669"/>
    <property type="project" value="InterPro"/>
</dbReference>
<evidence type="ECO:0000256" key="13">
    <source>
        <dbReference type="PROSITE-ProRule" id="PRU00708"/>
    </source>
</evidence>
<dbReference type="Pfam" id="PF13041">
    <property type="entry name" value="PPR_2"/>
    <property type="match status" value="2"/>
</dbReference>
<feature type="compositionally biased region" description="Low complexity" evidence="15">
    <location>
        <begin position="1"/>
        <end position="10"/>
    </location>
</feature>
<keyword evidence="7 14" id="KW-0547">Nucleotide-binding</keyword>
<keyword evidence="6" id="KW-0677">Repeat</keyword>
<dbReference type="EC" id="2.7.11.1" evidence="3"/>
<evidence type="ECO:0000256" key="12">
    <source>
        <dbReference type="ARBA" id="ARBA00048679"/>
    </source>
</evidence>
<feature type="domain" description="Protein kinase" evidence="16">
    <location>
        <begin position="28"/>
        <end position="374"/>
    </location>
</feature>
<evidence type="ECO:0000256" key="1">
    <source>
        <dbReference type="ARBA" id="ARBA00001936"/>
    </source>
</evidence>
<keyword evidence="8" id="KW-0418">Kinase</keyword>
<comment type="similarity">
    <text evidence="2">Belongs to the protein kinase superfamily. CAMK Ser/Thr protein kinase family. SNF1 subfamily.</text>
</comment>
<dbReference type="PROSITE" id="PS00107">
    <property type="entry name" value="PROTEIN_KINASE_ATP"/>
    <property type="match status" value="1"/>
</dbReference>
<accession>A0A8X8X5K6</accession>
<dbReference type="FunFam" id="3.30.310.80:FF:000002">
    <property type="entry name" value="Non-specific serine/threonine protein kinase"/>
    <property type="match status" value="1"/>
</dbReference>
<protein>
    <recommendedName>
        <fullName evidence="3">non-specific serine/threonine protein kinase</fullName>
        <ecNumber evidence="3">2.7.11.1</ecNumber>
    </recommendedName>
</protein>
<reference evidence="18" key="1">
    <citation type="submission" date="2018-01" db="EMBL/GenBank/DDBJ databases">
        <authorList>
            <person name="Mao J.F."/>
        </authorList>
    </citation>
    <scope>NUCLEOTIDE SEQUENCE</scope>
    <source>
        <strain evidence="18">Huo1</strain>
        <tissue evidence="18">Leaf</tissue>
    </source>
</reference>
<evidence type="ECO:0000256" key="2">
    <source>
        <dbReference type="ARBA" id="ARBA00006234"/>
    </source>
</evidence>
<dbReference type="FunFam" id="3.30.200.20:FF:000096">
    <property type="entry name" value="Non-specific serine/threonine protein kinase"/>
    <property type="match status" value="1"/>
</dbReference>
<dbReference type="Pfam" id="PF03822">
    <property type="entry name" value="NAF"/>
    <property type="match status" value="1"/>
</dbReference>
<dbReference type="PROSITE" id="PS00108">
    <property type="entry name" value="PROTEIN_KINASE_ST"/>
    <property type="match status" value="1"/>
</dbReference>
<dbReference type="PROSITE" id="PS51375">
    <property type="entry name" value="PPR"/>
    <property type="match status" value="4"/>
</dbReference>
<dbReference type="Pfam" id="PF01535">
    <property type="entry name" value="PPR"/>
    <property type="match status" value="6"/>
</dbReference>
<evidence type="ECO:0000256" key="7">
    <source>
        <dbReference type="ARBA" id="ARBA00022741"/>
    </source>
</evidence>
<feature type="repeat" description="PPR" evidence="13">
    <location>
        <begin position="827"/>
        <end position="861"/>
    </location>
</feature>
<dbReference type="AlphaFoldDB" id="A0A8X8X5K6"/>
<keyword evidence="5" id="KW-0808">Transferase</keyword>
<dbReference type="InterPro" id="IPR011990">
    <property type="entry name" value="TPR-like_helical_dom_sf"/>
</dbReference>
<comment type="catalytic activity">
    <reaction evidence="11">
        <text>L-threonyl-[protein] + ATP = O-phospho-L-threonyl-[protein] + ADP + H(+)</text>
        <dbReference type="Rhea" id="RHEA:46608"/>
        <dbReference type="Rhea" id="RHEA-COMP:11060"/>
        <dbReference type="Rhea" id="RHEA-COMP:11605"/>
        <dbReference type="ChEBI" id="CHEBI:15378"/>
        <dbReference type="ChEBI" id="CHEBI:30013"/>
        <dbReference type="ChEBI" id="CHEBI:30616"/>
        <dbReference type="ChEBI" id="CHEBI:61977"/>
        <dbReference type="ChEBI" id="CHEBI:456216"/>
        <dbReference type="EC" id="2.7.11.1"/>
    </reaction>
</comment>
<feature type="repeat" description="PPR" evidence="13">
    <location>
        <begin position="593"/>
        <end position="627"/>
    </location>
</feature>
<dbReference type="PROSITE" id="PS50816">
    <property type="entry name" value="NAF"/>
    <property type="match status" value="1"/>
</dbReference>
<comment type="caution">
    <text evidence="18">The sequence shown here is derived from an EMBL/GenBank/DDBJ whole genome shotgun (WGS) entry which is preliminary data.</text>
</comment>
<dbReference type="InterPro" id="IPR017441">
    <property type="entry name" value="Protein_kinase_ATP_BS"/>
</dbReference>
<sequence>MALRSSRPSGSGSGGGGGSSSRTCVGRYELGRTLGEGTFAKVKFAKNLETSENVAIKILDKEKVLKHKMIDQIKREIATMKLIRHPNVIRMYEVMASKTKIYIVMEFITGGELFDKIACRGRLKEDEARKYFQQLVNAVDYCHSRGVYHRDLKPENLLLDASGALKVSDFGLSALPQQVRQDGLLHTTCGTPNYVAPEVIDNKGYDGAKADLWSCGVILFVLMAGYLPFEDSNLMSLYKKVYAVFHGIRLGIYMHDELMSSSIETRHENCVLSWQRLLSLWFNFIADIQGGLHVPFMVFLECKETNQKNSGSQAVHRMHTPLVTAPRKLQFLFSHRNLVFSWSRFLLFSHKSLCFVCHSMQRITINELLTDEWFKKGFKASVFEEEEVILDDNINSIFNESADTPNLVVERRDERPPATPVTMNAFELISIAQGLNLSSLFEKQMGLVKRETRFTSKCTANEIISEIEKAAGPMGFDVKKNNYKMKLYGEKSGRKGHLSIVTEVRKLKFFSNLDSSLNHNHIFEVAPSLHMVELRKSGGDTLEFHKFYKNLSTGLKDIVWKTGDEVKEGRSNGTDASTTFYHPVRGLTNPNTDIYSCNRIISGLLKSGSLDSALKLFDEMHERDVITWNIMISGHYRCGLLTESLSLYNQMVLHCCVESSSTFSTILSICSSKGLFREGCEVHCRAVVLGFSTNVYVGSALVDLYLRMGCTGIALRLFGKLQERNLATWNVALRGMCETGRVNELFGMYDEMKLEGVEPNGVTYCYLIRGCGYERGLEEGMQLHCCVIKGGLVDSDLFVANALVDFYSACGSLMETRKVFEAIPPSDVISWNSLVSVCAASGCIHDGLEAFREMRLWDKKPSACSFLGFLKVSSAARDLVFGQQTHCSVLKAGLNSVLVQSALIDMYGKWGEIGDAVGIFDGVFERTLECCNSLMTSLLKYELWEDVVDLFCVMVDEGIGFDEVSLSSALKALAGSSGCTLLHCCAVKSGFESDAAVACALIDAYSRAGEVELSCRVFNLLPSPNVICFTSVISAQARNGKGKECLEMLDLMIRNGLKPDKVTFLSALMGCSHSGLVEEGRSVFQSMEAIHGLEPERQHYSCMVDLLGRAGLLDEATEMMKDTPWEDDFVIWSSVLRSCRNHREEQLGSRAAKKLIDLPPENPSSWMQASYFYSDIGDFERTKEYREIATARKVRREIGRSMIEIKS</sequence>
<dbReference type="InterPro" id="IPR008271">
    <property type="entry name" value="Ser/Thr_kinase_AS"/>
</dbReference>
<evidence type="ECO:0000256" key="3">
    <source>
        <dbReference type="ARBA" id="ARBA00012513"/>
    </source>
</evidence>
<keyword evidence="10" id="KW-0464">Manganese</keyword>
<evidence type="ECO:0000256" key="6">
    <source>
        <dbReference type="ARBA" id="ARBA00022737"/>
    </source>
</evidence>
<feature type="repeat" description="PPR" evidence="13">
    <location>
        <begin position="725"/>
        <end position="759"/>
    </location>
</feature>
<dbReference type="GO" id="GO:0009451">
    <property type="term" value="P:RNA modification"/>
    <property type="evidence" value="ECO:0007669"/>
    <property type="project" value="InterPro"/>
</dbReference>
<feature type="repeat" description="PPR" evidence="13">
    <location>
        <begin position="1025"/>
        <end position="1059"/>
    </location>
</feature>
<proteinExistence type="inferred from homology"/>
<comment type="catalytic activity">
    <reaction evidence="12">
        <text>L-seryl-[protein] + ATP = O-phospho-L-seryl-[protein] + ADP + H(+)</text>
        <dbReference type="Rhea" id="RHEA:17989"/>
        <dbReference type="Rhea" id="RHEA-COMP:9863"/>
        <dbReference type="Rhea" id="RHEA-COMP:11604"/>
        <dbReference type="ChEBI" id="CHEBI:15378"/>
        <dbReference type="ChEBI" id="CHEBI:29999"/>
        <dbReference type="ChEBI" id="CHEBI:30616"/>
        <dbReference type="ChEBI" id="CHEBI:83421"/>
        <dbReference type="ChEBI" id="CHEBI:456216"/>
        <dbReference type="EC" id="2.7.11.1"/>
    </reaction>
</comment>
<dbReference type="InterPro" id="IPR002885">
    <property type="entry name" value="PPR_rpt"/>
</dbReference>
<reference evidence="18" key="2">
    <citation type="submission" date="2020-08" db="EMBL/GenBank/DDBJ databases">
        <title>Plant Genome Project.</title>
        <authorList>
            <person name="Zhang R.-G."/>
        </authorList>
    </citation>
    <scope>NUCLEOTIDE SEQUENCE</scope>
    <source>
        <strain evidence="18">Huo1</strain>
        <tissue evidence="18">Leaf</tissue>
    </source>
</reference>
<dbReference type="GO" id="GO:0004674">
    <property type="term" value="F:protein serine/threonine kinase activity"/>
    <property type="evidence" value="ECO:0007669"/>
    <property type="project" value="UniProtKB-KW"/>
</dbReference>
<dbReference type="SMART" id="SM00220">
    <property type="entry name" value="S_TKc"/>
    <property type="match status" value="1"/>
</dbReference>
<dbReference type="Gene3D" id="1.25.40.10">
    <property type="entry name" value="Tetratricopeptide repeat domain"/>
    <property type="match status" value="5"/>
</dbReference>
<evidence type="ECO:0000256" key="11">
    <source>
        <dbReference type="ARBA" id="ARBA00047899"/>
    </source>
</evidence>
<dbReference type="Proteomes" id="UP000298416">
    <property type="component" value="Unassembled WGS sequence"/>
</dbReference>
<keyword evidence="19" id="KW-1185">Reference proteome</keyword>
<evidence type="ECO:0000313" key="19">
    <source>
        <dbReference type="Proteomes" id="UP000298416"/>
    </source>
</evidence>
<keyword evidence="4" id="KW-0723">Serine/threonine-protein kinase</keyword>
<dbReference type="PROSITE" id="PS50011">
    <property type="entry name" value="PROTEIN_KINASE_DOM"/>
    <property type="match status" value="1"/>
</dbReference>
<dbReference type="FunFam" id="1.10.510.10:FF:000279">
    <property type="entry name" value="Non-specific serine/threonine protein kinase"/>
    <property type="match status" value="1"/>
</dbReference>
<dbReference type="GO" id="GO:0003723">
    <property type="term" value="F:RNA binding"/>
    <property type="evidence" value="ECO:0007669"/>
    <property type="project" value="InterPro"/>
</dbReference>
<evidence type="ECO:0000259" key="16">
    <source>
        <dbReference type="PROSITE" id="PS50011"/>
    </source>
</evidence>
<evidence type="ECO:0000256" key="10">
    <source>
        <dbReference type="ARBA" id="ARBA00023211"/>
    </source>
</evidence>
<evidence type="ECO:0000256" key="5">
    <source>
        <dbReference type="ARBA" id="ARBA00022679"/>
    </source>
</evidence>
<evidence type="ECO:0000256" key="9">
    <source>
        <dbReference type="ARBA" id="ARBA00022840"/>
    </source>
</evidence>
<evidence type="ECO:0000313" key="18">
    <source>
        <dbReference type="EMBL" id="KAG6407183.1"/>
    </source>
</evidence>
<evidence type="ECO:0000256" key="15">
    <source>
        <dbReference type="SAM" id="MobiDB-lite"/>
    </source>
</evidence>
<organism evidence="18">
    <name type="scientific">Salvia splendens</name>
    <name type="common">Scarlet sage</name>
    <dbReference type="NCBI Taxonomy" id="180675"/>
    <lineage>
        <taxon>Eukaryota</taxon>
        <taxon>Viridiplantae</taxon>
        <taxon>Streptophyta</taxon>
        <taxon>Embryophyta</taxon>
        <taxon>Tracheophyta</taxon>
        <taxon>Spermatophyta</taxon>
        <taxon>Magnoliopsida</taxon>
        <taxon>eudicotyledons</taxon>
        <taxon>Gunneridae</taxon>
        <taxon>Pentapetalae</taxon>
        <taxon>asterids</taxon>
        <taxon>lamiids</taxon>
        <taxon>Lamiales</taxon>
        <taxon>Lamiaceae</taxon>
        <taxon>Nepetoideae</taxon>
        <taxon>Mentheae</taxon>
        <taxon>Salviinae</taxon>
        <taxon>Salvia</taxon>
        <taxon>Salvia subgen. Calosphace</taxon>
        <taxon>core Calosphace</taxon>
    </lineage>
</organism>
<dbReference type="InterPro" id="IPR000719">
    <property type="entry name" value="Prot_kinase_dom"/>
</dbReference>
<dbReference type="InterPro" id="IPR046960">
    <property type="entry name" value="PPR_At4g14850-like_plant"/>
</dbReference>
<keyword evidence="9 14" id="KW-0067">ATP-binding</keyword>
<feature type="binding site" evidence="14">
    <location>
        <position position="57"/>
    </location>
    <ligand>
        <name>ATP</name>
        <dbReference type="ChEBI" id="CHEBI:30616"/>
    </ligand>
</feature>
<evidence type="ECO:0000256" key="14">
    <source>
        <dbReference type="PROSITE-ProRule" id="PRU10141"/>
    </source>
</evidence>
<dbReference type="InterPro" id="IPR004041">
    <property type="entry name" value="NAF_dom"/>
</dbReference>
<dbReference type="GO" id="GO:0005524">
    <property type="term" value="F:ATP binding"/>
    <property type="evidence" value="ECO:0007669"/>
    <property type="project" value="UniProtKB-UniRule"/>
</dbReference>
<evidence type="ECO:0000259" key="17">
    <source>
        <dbReference type="PROSITE" id="PS50816"/>
    </source>
</evidence>
<evidence type="ECO:0000256" key="4">
    <source>
        <dbReference type="ARBA" id="ARBA00022527"/>
    </source>
</evidence>
<dbReference type="Pfam" id="PF00069">
    <property type="entry name" value="Pkinase"/>
    <property type="match status" value="1"/>
</dbReference>
<comment type="cofactor">
    <cofactor evidence="1">
        <name>Mn(2+)</name>
        <dbReference type="ChEBI" id="CHEBI:29035"/>
    </cofactor>
</comment>
<dbReference type="Gene3D" id="3.30.310.80">
    <property type="entry name" value="Kinase associated domain 1, KA1"/>
    <property type="match status" value="1"/>
</dbReference>
<evidence type="ECO:0000256" key="8">
    <source>
        <dbReference type="ARBA" id="ARBA00022777"/>
    </source>
</evidence>
<dbReference type="Gene3D" id="1.10.510.10">
    <property type="entry name" value="Transferase(Phosphotransferase) domain 1"/>
    <property type="match status" value="1"/>
</dbReference>
<dbReference type="InterPro" id="IPR011009">
    <property type="entry name" value="Kinase-like_dom_sf"/>
</dbReference>
<dbReference type="EMBL" id="PNBA02000011">
    <property type="protein sequence ID" value="KAG6407183.1"/>
    <property type="molecule type" value="Genomic_DNA"/>
</dbReference>
<gene>
    <name evidence="18" type="ORF">SASPL_130167</name>
</gene>
<dbReference type="InterPro" id="IPR018451">
    <property type="entry name" value="NAF/FISL_domain"/>
</dbReference>
<dbReference type="PANTHER" id="PTHR47926:SF442">
    <property type="entry name" value="PUTATIVE-RELATED"/>
    <property type="match status" value="1"/>
</dbReference>
<feature type="domain" description="NAF" evidence="17">
    <location>
        <begin position="418"/>
        <end position="442"/>
    </location>
</feature>
<dbReference type="CDD" id="cd12195">
    <property type="entry name" value="CIPK_C"/>
    <property type="match status" value="1"/>
</dbReference>
<dbReference type="FunFam" id="1.25.40.10:FF:000090">
    <property type="entry name" value="Pentatricopeptide repeat-containing protein, chloroplastic"/>
    <property type="match status" value="1"/>
</dbReference>